<organism evidence="2 3">
    <name type="scientific">Zizania palustris</name>
    <name type="common">Northern wild rice</name>
    <dbReference type="NCBI Taxonomy" id="103762"/>
    <lineage>
        <taxon>Eukaryota</taxon>
        <taxon>Viridiplantae</taxon>
        <taxon>Streptophyta</taxon>
        <taxon>Embryophyta</taxon>
        <taxon>Tracheophyta</taxon>
        <taxon>Spermatophyta</taxon>
        <taxon>Magnoliopsida</taxon>
        <taxon>Liliopsida</taxon>
        <taxon>Poales</taxon>
        <taxon>Poaceae</taxon>
        <taxon>BOP clade</taxon>
        <taxon>Oryzoideae</taxon>
        <taxon>Oryzeae</taxon>
        <taxon>Zizaniinae</taxon>
        <taxon>Zizania</taxon>
    </lineage>
</organism>
<feature type="region of interest" description="Disordered" evidence="1">
    <location>
        <begin position="1"/>
        <end position="26"/>
    </location>
</feature>
<reference evidence="2" key="2">
    <citation type="submission" date="2021-02" db="EMBL/GenBank/DDBJ databases">
        <authorList>
            <person name="Kimball J.A."/>
            <person name="Haas M.W."/>
            <person name="Macchietto M."/>
            <person name="Kono T."/>
            <person name="Duquette J."/>
            <person name="Shao M."/>
        </authorList>
    </citation>
    <scope>NUCLEOTIDE SEQUENCE</scope>
    <source>
        <tissue evidence="2">Fresh leaf tissue</tissue>
    </source>
</reference>
<gene>
    <name evidence="2" type="ORF">GUJ93_ZPchr0004g38382</name>
</gene>
<accession>A0A8J5S0T1</accession>
<protein>
    <submittedName>
        <fullName evidence="2">Uncharacterized protein</fullName>
    </submittedName>
</protein>
<evidence type="ECO:0000313" key="2">
    <source>
        <dbReference type="EMBL" id="KAG8064856.1"/>
    </source>
</evidence>
<dbReference type="PANTHER" id="PTHR34562">
    <property type="entry name" value="WPP DOMAIN-INTERACTING PROTEIN 2"/>
    <property type="match status" value="1"/>
</dbReference>
<dbReference type="AlphaFoldDB" id="A0A8J5S0T1"/>
<dbReference type="EMBL" id="JAAALK010000285">
    <property type="protein sequence ID" value="KAG8064856.1"/>
    <property type="molecule type" value="Genomic_DNA"/>
</dbReference>
<comment type="caution">
    <text evidence="2">The sequence shown here is derived from an EMBL/GenBank/DDBJ whole genome shotgun (WGS) entry which is preliminary data.</text>
</comment>
<dbReference type="InterPro" id="IPR044696">
    <property type="entry name" value="WIP1/2/3"/>
</dbReference>
<evidence type="ECO:0000313" key="3">
    <source>
        <dbReference type="Proteomes" id="UP000729402"/>
    </source>
</evidence>
<evidence type="ECO:0000256" key="1">
    <source>
        <dbReference type="SAM" id="MobiDB-lite"/>
    </source>
</evidence>
<dbReference type="OrthoDB" id="680851at2759"/>
<dbReference type="Proteomes" id="UP000729402">
    <property type="component" value="Unassembled WGS sequence"/>
</dbReference>
<reference evidence="2" key="1">
    <citation type="journal article" date="2021" name="bioRxiv">
        <title>Whole Genome Assembly and Annotation of Northern Wild Rice, Zizania palustris L., Supports a Whole Genome Duplication in the Zizania Genus.</title>
        <authorList>
            <person name="Haas M."/>
            <person name="Kono T."/>
            <person name="Macchietto M."/>
            <person name="Millas R."/>
            <person name="McGilp L."/>
            <person name="Shao M."/>
            <person name="Duquette J."/>
            <person name="Hirsch C.N."/>
            <person name="Kimball J."/>
        </authorList>
    </citation>
    <scope>NUCLEOTIDE SEQUENCE</scope>
    <source>
        <tissue evidence="2">Fresh leaf tissue</tissue>
    </source>
</reference>
<dbReference type="PANTHER" id="PTHR34562:SF7">
    <property type="entry name" value="OS04G0471300 PROTEIN"/>
    <property type="match status" value="1"/>
</dbReference>
<proteinExistence type="predicted"/>
<sequence length="152" mass="17465">MLRGYFSLDHTEEQNEENEWSWVPQDSNPLVESMSSLQTTQETLEREMHKLSELSKELGVEDFVSPNEDAPGEIEAEIQSLVMLKARQSWLVRTEDQIALKEHKLSAGGDDTIMVLKLRDTESKIMKLKELVDKLEVHERAPWDNTGPEDAE</sequence>
<keyword evidence="3" id="KW-1185">Reference proteome</keyword>
<name>A0A8J5S0T1_ZIZPA</name>